<evidence type="ECO:0000313" key="2">
    <source>
        <dbReference type="Proteomes" id="UP000626092"/>
    </source>
</evidence>
<accession>A0A834G884</accession>
<reference evidence="1" key="1">
    <citation type="submission" date="2019-11" db="EMBL/GenBank/DDBJ databases">
        <authorList>
            <person name="Liu Y."/>
            <person name="Hou J."/>
            <person name="Li T.-Q."/>
            <person name="Guan C.-H."/>
            <person name="Wu X."/>
            <person name="Wu H.-Z."/>
            <person name="Ling F."/>
            <person name="Zhang R."/>
            <person name="Shi X.-G."/>
            <person name="Ren J.-P."/>
            <person name="Chen E.-F."/>
            <person name="Sun J.-M."/>
        </authorList>
    </citation>
    <scope>NUCLEOTIDE SEQUENCE</scope>
    <source>
        <strain evidence="1">Adult_tree_wgs_1</strain>
        <tissue evidence="1">Leaves</tissue>
    </source>
</reference>
<name>A0A834G884_RHOSS</name>
<dbReference type="OrthoDB" id="1696886at2759"/>
<protein>
    <submittedName>
        <fullName evidence="1">Uncharacterized protein</fullName>
    </submittedName>
</protein>
<dbReference type="AlphaFoldDB" id="A0A834G884"/>
<gene>
    <name evidence="1" type="ORF">RHSIM_Rhsim11G0028100</name>
</gene>
<evidence type="ECO:0000313" key="1">
    <source>
        <dbReference type="EMBL" id="KAF7127772.1"/>
    </source>
</evidence>
<comment type="caution">
    <text evidence="1">The sequence shown here is derived from an EMBL/GenBank/DDBJ whole genome shotgun (WGS) entry which is preliminary data.</text>
</comment>
<dbReference type="Proteomes" id="UP000626092">
    <property type="component" value="Unassembled WGS sequence"/>
</dbReference>
<keyword evidence="2" id="KW-1185">Reference proteome</keyword>
<proteinExistence type="predicted"/>
<organism evidence="1 2">
    <name type="scientific">Rhododendron simsii</name>
    <name type="common">Sims's rhododendron</name>
    <dbReference type="NCBI Taxonomy" id="118357"/>
    <lineage>
        <taxon>Eukaryota</taxon>
        <taxon>Viridiplantae</taxon>
        <taxon>Streptophyta</taxon>
        <taxon>Embryophyta</taxon>
        <taxon>Tracheophyta</taxon>
        <taxon>Spermatophyta</taxon>
        <taxon>Magnoliopsida</taxon>
        <taxon>eudicotyledons</taxon>
        <taxon>Gunneridae</taxon>
        <taxon>Pentapetalae</taxon>
        <taxon>asterids</taxon>
        <taxon>Ericales</taxon>
        <taxon>Ericaceae</taxon>
        <taxon>Ericoideae</taxon>
        <taxon>Rhodoreae</taxon>
        <taxon>Rhododendron</taxon>
    </lineage>
</organism>
<sequence>MLRHLEKQNEHLMDAYRSMSHELFKLRIFFTSVALLLFIFLSSALLHSASAAGTRVGEKRVRESHGMWQRKPWMNHGSFRGPRKQFINPKVEHLFQVRELLI</sequence>
<dbReference type="EMBL" id="WJXA01000011">
    <property type="protein sequence ID" value="KAF7127772.1"/>
    <property type="molecule type" value="Genomic_DNA"/>
</dbReference>